<evidence type="ECO:0000259" key="5">
    <source>
        <dbReference type="PROSITE" id="PS50111"/>
    </source>
</evidence>
<dbReference type="PROSITE" id="PS50885">
    <property type="entry name" value="HAMP"/>
    <property type="match status" value="1"/>
</dbReference>
<dbReference type="GO" id="GO:0016020">
    <property type="term" value="C:membrane"/>
    <property type="evidence" value="ECO:0007669"/>
    <property type="project" value="InterPro"/>
</dbReference>
<dbReference type="InterPro" id="IPR004089">
    <property type="entry name" value="MCPsignal_dom"/>
</dbReference>
<dbReference type="Pfam" id="PF12729">
    <property type="entry name" value="4HB_MCP_1"/>
    <property type="match status" value="1"/>
</dbReference>
<dbReference type="PROSITE" id="PS50111">
    <property type="entry name" value="CHEMOTAXIS_TRANSDUC_2"/>
    <property type="match status" value="1"/>
</dbReference>
<feature type="domain" description="HAMP" evidence="6">
    <location>
        <begin position="203"/>
        <end position="255"/>
    </location>
</feature>
<evidence type="ECO:0000256" key="1">
    <source>
        <dbReference type="ARBA" id="ARBA00023224"/>
    </source>
</evidence>
<dbReference type="CDD" id="cd06225">
    <property type="entry name" value="HAMP"/>
    <property type="match status" value="1"/>
</dbReference>
<comment type="caution">
    <text evidence="7">The sequence shown here is derived from an EMBL/GenBank/DDBJ whole genome shotgun (WGS) entry which is preliminary data.</text>
</comment>
<dbReference type="Pfam" id="PF00672">
    <property type="entry name" value="HAMP"/>
    <property type="match status" value="1"/>
</dbReference>
<keyword evidence="4" id="KW-0472">Membrane</keyword>
<dbReference type="GO" id="GO:0006935">
    <property type="term" value="P:chemotaxis"/>
    <property type="evidence" value="ECO:0007669"/>
    <property type="project" value="UniProtKB-ARBA"/>
</dbReference>
<evidence type="ECO:0000256" key="4">
    <source>
        <dbReference type="SAM" id="Phobius"/>
    </source>
</evidence>
<dbReference type="InterPro" id="IPR003660">
    <property type="entry name" value="HAMP_dom"/>
</dbReference>
<name>K8DZJ5_9FIRM</name>
<keyword evidence="4" id="KW-0812">Transmembrane</keyword>
<protein>
    <submittedName>
        <fullName evidence="7">Methyl-accepting chemotaxis protein</fullName>
    </submittedName>
</protein>
<dbReference type="FunFam" id="1.10.287.950:FF:000001">
    <property type="entry name" value="Methyl-accepting chemotaxis sensory transducer"/>
    <property type="match status" value="1"/>
</dbReference>
<dbReference type="Gene3D" id="6.10.340.10">
    <property type="match status" value="1"/>
</dbReference>
<evidence type="ECO:0000256" key="2">
    <source>
        <dbReference type="ARBA" id="ARBA00029447"/>
    </source>
</evidence>
<organism evidence="7 8">
    <name type="scientific">Desulforamulus hydrothermalis Lam5 = DSM 18033</name>
    <dbReference type="NCBI Taxonomy" id="1121428"/>
    <lineage>
        <taxon>Bacteria</taxon>
        <taxon>Bacillati</taxon>
        <taxon>Bacillota</taxon>
        <taxon>Clostridia</taxon>
        <taxon>Eubacteriales</taxon>
        <taxon>Peptococcaceae</taxon>
        <taxon>Desulforamulus</taxon>
    </lineage>
</organism>
<dbReference type="GO" id="GO:0007165">
    <property type="term" value="P:signal transduction"/>
    <property type="evidence" value="ECO:0007669"/>
    <property type="project" value="UniProtKB-KW"/>
</dbReference>
<feature type="transmembrane region" description="Helical" evidence="4">
    <location>
        <begin position="182"/>
        <end position="201"/>
    </location>
</feature>
<dbReference type="EMBL" id="CAOS01000011">
    <property type="protein sequence ID" value="CCO08532.1"/>
    <property type="molecule type" value="Genomic_DNA"/>
</dbReference>
<dbReference type="SMART" id="SM00283">
    <property type="entry name" value="MA"/>
    <property type="match status" value="1"/>
</dbReference>
<reference evidence="7 8" key="1">
    <citation type="journal article" date="2013" name="Genome Announc.">
        <title>Genome Sequence of the Sulfate-Reducing Bacterium Desulfotomaculum hydrothermale Lam5(T).</title>
        <authorList>
            <person name="Amin O."/>
            <person name="Fardeau M.L."/>
            <person name="Valette O."/>
            <person name="Hirschler-Rea A."/>
            <person name="Barbe V."/>
            <person name="Medigue C."/>
            <person name="Vacherie B."/>
            <person name="Ollivier B."/>
            <person name="Bertin P.N."/>
            <person name="Dolla A."/>
        </authorList>
    </citation>
    <scope>NUCLEOTIDE SEQUENCE [LARGE SCALE GENOMIC DNA]</scope>
    <source>
        <strain evidence="8">Lam5 / DSM 18033</strain>
    </source>
</reference>
<dbReference type="OrthoDB" id="5392220at2"/>
<evidence type="ECO:0000259" key="6">
    <source>
        <dbReference type="PROSITE" id="PS50885"/>
    </source>
</evidence>
<accession>K8DZJ5</accession>
<gene>
    <name evidence="7" type="primary">Tar</name>
    <name evidence="7" type="ORF">DESHY_40082</name>
</gene>
<sequence>MKLSVGKKIGGAFFTLLALLSIITFLSIKVTSATQAELQLLNTSSQHLSLDYQIQNSFQGVALALRGYATYGDPAFLQQYRDQVAHTQELIRQRIQNAAPETKPKLEKLLSDFTSYEQQLSGRMIPLLQANKKEEALQLGHTLTPLTASINQTLQQMIQQNQAKNNAAIDETVSQAAQGRQWVTVFSGLALLLGIVLSVIITRSITTPLQTINQGVKVLAEGDFTREVAVSAGDEIGQLAAAVNSTREQLKNLVSEITEIAQTVAAQSQQLAASAEEVSGTAEEVAGTTNQVAAMAEKSLANARTTVAESHKVLEVAAAGGTTVRRTVEKINAIARSVEAVHQSVQSLGQLSEKIGSITALITGIADQTNLLALNAAIEAARAGEQGRGFAVVAEEVRKLAEQSATAAREIGQLVVQIQSGIGVAAQAMAQGTADVQEGVNLASEAGQALDNIMQAVTGNIELVEEIAQGAGQTSEGTQQLSASNQQVTSTIQQVAGATQELANIAGKLQSSVEKFKI</sequence>
<dbReference type="CDD" id="cd11386">
    <property type="entry name" value="MCP_signal"/>
    <property type="match status" value="1"/>
</dbReference>
<dbReference type="SUPFAM" id="SSF58104">
    <property type="entry name" value="Methyl-accepting chemotaxis protein (MCP) signaling domain"/>
    <property type="match status" value="1"/>
</dbReference>
<feature type="domain" description="Methyl-accepting transducer" evidence="5">
    <location>
        <begin position="253"/>
        <end position="496"/>
    </location>
</feature>
<dbReference type="InterPro" id="IPR024478">
    <property type="entry name" value="HlyB_4HB_MCP"/>
</dbReference>
<comment type="similarity">
    <text evidence="2">Belongs to the methyl-accepting chemotaxis (MCP) protein family.</text>
</comment>
<dbReference type="eggNOG" id="COG0840">
    <property type="taxonomic scope" value="Bacteria"/>
</dbReference>
<dbReference type="Gene3D" id="1.10.287.950">
    <property type="entry name" value="Methyl-accepting chemotaxis protein"/>
    <property type="match status" value="1"/>
</dbReference>
<evidence type="ECO:0000313" key="8">
    <source>
        <dbReference type="Proteomes" id="UP000009315"/>
    </source>
</evidence>
<keyword evidence="1 3" id="KW-0807">Transducer</keyword>
<keyword evidence="4" id="KW-1133">Transmembrane helix</keyword>
<dbReference type="PANTHER" id="PTHR32089">
    <property type="entry name" value="METHYL-ACCEPTING CHEMOTAXIS PROTEIN MCPB"/>
    <property type="match status" value="1"/>
</dbReference>
<dbReference type="RefSeq" id="WP_008412006.1">
    <property type="nucleotide sequence ID" value="NZ_CAOS01000011.1"/>
</dbReference>
<dbReference type="Pfam" id="PF00015">
    <property type="entry name" value="MCPsignal"/>
    <property type="match status" value="1"/>
</dbReference>
<evidence type="ECO:0000256" key="3">
    <source>
        <dbReference type="PROSITE-ProRule" id="PRU00284"/>
    </source>
</evidence>
<keyword evidence="8" id="KW-1185">Reference proteome</keyword>
<dbReference type="SMART" id="SM00304">
    <property type="entry name" value="HAMP"/>
    <property type="match status" value="1"/>
</dbReference>
<evidence type="ECO:0000313" key="7">
    <source>
        <dbReference type="EMBL" id="CCO08532.1"/>
    </source>
</evidence>
<proteinExistence type="inferred from homology"/>
<dbReference type="PANTHER" id="PTHR32089:SF112">
    <property type="entry name" value="LYSOZYME-LIKE PROTEIN-RELATED"/>
    <property type="match status" value="1"/>
</dbReference>
<dbReference type="AlphaFoldDB" id="K8DZJ5"/>
<dbReference type="Proteomes" id="UP000009315">
    <property type="component" value="Unassembled WGS sequence"/>
</dbReference>
<dbReference type="STRING" id="1121428.DESHY_40082"/>